<feature type="compositionally biased region" description="Low complexity" evidence="2">
    <location>
        <begin position="1540"/>
        <end position="1557"/>
    </location>
</feature>
<feature type="region of interest" description="Disordered" evidence="2">
    <location>
        <begin position="980"/>
        <end position="1031"/>
    </location>
</feature>
<evidence type="ECO:0000313" key="5">
    <source>
        <dbReference type="EMBL" id="KAG0257855.1"/>
    </source>
</evidence>
<dbReference type="SMART" id="SM00313">
    <property type="entry name" value="PXA"/>
    <property type="match status" value="1"/>
</dbReference>
<evidence type="ECO:0000256" key="2">
    <source>
        <dbReference type="SAM" id="MobiDB-lite"/>
    </source>
</evidence>
<feature type="region of interest" description="Disordered" evidence="2">
    <location>
        <begin position="1527"/>
        <end position="1558"/>
    </location>
</feature>
<organism evidence="5 6">
    <name type="scientific">Mortierella polycephala</name>
    <dbReference type="NCBI Taxonomy" id="41804"/>
    <lineage>
        <taxon>Eukaryota</taxon>
        <taxon>Fungi</taxon>
        <taxon>Fungi incertae sedis</taxon>
        <taxon>Mucoromycota</taxon>
        <taxon>Mortierellomycotina</taxon>
        <taxon>Mortierellomycetes</taxon>
        <taxon>Mortierellales</taxon>
        <taxon>Mortierellaceae</taxon>
        <taxon>Mortierella</taxon>
    </lineage>
</organism>
<dbReference type="Proteomes" id="UP000726737">
    <property type="component" value="Unassembled WGS sequence"/>
</dbReference>
<feature type="compositionally biased region" description="Low complexity" evidence="2">
    <location>
        <begin position="984"/>
        <end position="1020"/>
    </location>
</feature>
<reference evidence="5" key="1">
    <citation type="journal article" date="2020" name="Fungal Divers.">
        <title>Resolving the Mortierellaceae phylogeny through synthesis of multi-gene phylogenetics and phylogenomics.</title>
        <authorList>
            <person name="Vandepol N."/>
            <person name="Liber J."/>
            <person name="Desiro A."/>
            <person name="Na H."/>
            <person name="Kennedy M."/>
            <person name="Barry K."/>
            <person name="Grigoriev I.V."/>
            <person name="Miller A.N."/>
            <person name="O'Donnell K."/>
            <person name="Stajich J.E."/>
            <person name="Bonito G."/>
        </authorList>
    </citation>
    <scope>NUCLEOTIDE SEQUENCE</scope>
    <source>
        <strain evidence="5">KOD948</strain>
    </source>
</reference>
<feature type="domain" description="PXA" evidence="4">
    <location>
        <begin position="567"/>
        <end position="742"/>
    </location>
</feature>
<dbReference type="Gene3D" id="1.10.167.10">
    <property type="entry name" value="Regulator of G-protein Signalling 4, domain 2"/>
    <property type="match status" value="1"/>
</dbReference>
<feature type="region of interest" description="Disordered" evidence="2">
    <location>
        <begin position="745"/>
        <end position="771"/>
    </location>
</feature>
<feature type="compositionally biased region" description="Low complexity" evidence="2">
    <location>
        <begin position="1278"/>
        <end position="1295"/>
    </location>
</feature>
<feature type="compositionally biased region" description="Low complexity" evidence="2">
    <location>
        <begin position="1411"/>
        <end position="1429"/>
    </location>
</feature>
<dbReference type="GO" id="GO:0035091">
    <property type="term" value="F:phosphatidylinositol binding"/>
    <property type="evidence" value="ECO:0007669"/>
    <property type="project" value="InterPro"/>
</dbReference>
<keyword evidence="3" id="KW-0812">Transmembrane</keyword>
<dbReference type="Pfam" id="PF08628">
    <property type="entry name" value="Nexin_C"/>
    <property type="match status" value="2"/>
</dbReference>
<feature type="compositionally biased region" description="Polar residues" evidence="2">
    <location>
        <begin position="752"/>
        <end position="765"/>
    </location>
</feature>
<accession>A0A9P6Q4D6</accession>
<feature type="compositionally biased region" description="Low complexity" evidence="2">
    <location>
        <begin position="1589"/>
        <end position="1612"/>
    </location>
</feature>
<sequence>MSKCSRCWSYLSEQRNPSLQILYLFFITGSIGVFMNCGYDLLDQTTLSPVHKNVIIPAMIAFTYACFFLASAIGPGEINVNNVKLALDTYPYDHLLFDPKTCGTCKIQNAVQVCWYGTFLIFRIFVSRMYDSSMYKFLVATQRWEKLGIMRNYHIFIYQFQIDKSLGALGVFASLAGLVIYIFFLYNIYLIATGVTTNESFKWEDIGEMIYRRELVELQEVDAMGAPIGPKLYEQRDRRHPSHPRYVAPPPLQQQQQQQKQQELQPPQQKQQQLQSSSAGSNADRIEAVEKVITKMREIDNIYDQGVRANISSIIWPPSLDASTTANRRSAVAGGGGRGGRGHQRSLQDRVRKNLNNDNLLTAAQAPFDTSNVKDTHEDDASAPTAEPILPPSTKTIDSTLDECAPAEKLSTAETTSISLSPKTEHAPSPSDRADEISGLPWDRLQAAVNYIASRDQRELGIVAAVVGLIFARYCLRWMNWTTIMVAVLGMGFGGFVVAFHLLAVPEATRLKRASAIAKFGKYHNQQYEIVDGVPEWSKEAEKKAESSSEIQLIEIKDAGHQRVCIAPDIDPVVEEMISYTLRDFVNVPMDLVSLGQHNIPLRASLVAMAMNVSSRLSNMRLPETALLAVFGLQNNFIVHLRAYRELRTSKLPIADYVSSYANPDSVLGRCYHKEERLKQFRSTAKAVCQALLSKNDQQSRALFAVMQEIMATHVLESTLDQLCDPDYINLSIIDYFTATTEEKKTGRDSVEPQNEANGSSSTPNKPIGTGKHTEEAAISALADSILMNAAHLMDKSAHEKQGSNTSDAIQPARVSISQHTPPSPAPSTTDEVNAFDRMPPVEASKAPLAITLKNVLTNKSDYIDLYQEFMSYLQVWDAMDLVQFWLMIDIFHRQIEQGTLSNLDDLRREASNIFESYCGPDPDENVAGIREAKDGALLKNLKKKIDRDPANCFVEAQEWALSVLEGQYWVPFEIKKENEGLAKSSNPSSQKQSPSTPRQSSSNTSYRNDQPTPQDTQQTGATVPPTTPMEIISPSAATQLTLTDDTTATAIATATMSADPVKAPQPIVQSIYLSDMVNRRPKTLMSNTDLSYMVEVQTQGGQGWMVTRTFQQLEQFQLALVQQFPMVQRVVFPRWRLQPSDKVCTGLSKFLISVLAIPEVAESEKLTWFLSKEYDQAMQDSGPGLQRNSTSGLISALSPVADQSAALGAAAAQGAKTAFRQASEASLSAGRFFKSLGAAVGNTNSPQSAADDRSSQGSFESVRSIRSVSSTLTLSEQQQQHQQQQHQQHQQHQQLNHANGVSSPLATLPRSHDSGADLHTRVSSSSESARVSRHISPPPTLEGLGISSLSPAESGSGITTAKQSSDSTRISSPGEPVQSHPSEYKQPHAVSAPPVSTRPSRAPSMAASQPTPVVAASTTAASAPTSETTVAGTIPTSVKKSKVALLSNDELDLLIETSFTVLEDMMDFSKGQSIRRMTFGMLRELVRKSYRVAINESFSAWVESNTSHENAVEMVRWMKDDLFWPNGEWPAPPAPTPAPTSTSTPPSSTPQSAAASETRKDIIHIGEDLYEIGEDGIAVKVSMMPPTEEAVPAAPAGAAPSSSATEASSTRTLKEKEETREKARELVKMMLPGSLVTVLGREAVLRGLMDVFEMFQIKELNLGLALSVLEMVVRLVLTR</sequence>
<feature type="transmembrane region" description="Helical" evidence="3">
    <location>
        <begin position="166"/>
        <end position="192"/>
    </location>
</feature>
<dbReference type="Pfam" id="PF00787">
    <property type="entry name" value="PX"/>
    <property type="match status" value="1"/>
</dbReference>
<evidence type="ECO:0000256" key="1">
    <source>
        <dbReference type="ARBA" id="ARBA00010883"/>
    </source>
</evidence>
<feature type="region of interest" description="Disordered" evidence="2">
    <location>
        <begin position="1243"/>
        <end position="1429"/>
    </location>
</feature>
<feature type="compositionally biased region" description="Polar residues" evidence="2">
    <location>
        <begin position="1348"/>
        <end position="1372"/>
    </location>
</feature>
<feature type="compositionally biased region" description="Polar residues" evidence="2">
    <location>
        <begin position="1256"/>
        <end position="1277"/>
    </location>
</feature>
<gene>
    <name evidence="5" type="ORF">BG011_003708</name>
</gene>
<feature type="compositionally biased region" description="Polar residues" evidence="2">
    <location>
        <begin position="412"/>
        <end position="422"/>
    </location>
</feature>
<dbReference type="InterPro" id="IPR036305">
    <property type="entry name" value="RGS_sf"/>
</dbReference>
<feature type="transmembrane region" description="Helical" evidence="3">
    <location>
        <begin position="21"/>
        <end position="42"/>
    </location>
</feature>
<dbReference type="SUPFAM" id="SSF48097">
    <property type="entry name" value="Regulator of G-protein signaling, RGS"/>
    <property type="match status" value="1"/>
</dbReference>
<evidence type="ECO:0000256" key="3">
    <source>
        <dbReference type="SAM" id="Phobius"/>
    </source>
</evidence>
<feature type="compositionally biased region" description="Basic and acidic residues" evidence="2">
    <location>
        <begin position="1311"/>
        <end position="1321"/>
    </location>
</feature>
<feature type="transmembrane region" description="Helical" evidence="3">
    <location>
        <begin position="483"/>
        <end position="504"/>
    </location>
</feature>
<keyword evidence="3" id="KW-0472">Membrane</keyword>
<evidence type="ECO:0000313" key="6">
    <source>
        <dbReference type="Proteomes" id="UP000726737"/>
    </source>
</evidence>
<dbReference type="EMBL" id="JAAAJA010000243">
    <property type="protein sequence ID" value="KAG0257855.1"/>
    <property type="molecule type" value="Genomic_DNA"/>
</dbReference>
<protein>
    <recommendedName>
        <fullName evidence="4">PXA domain-containing protein</fullName>
    </recommendedName>
</protein>
<feature type="region of interest" description="Disordered" evidence="2">
    <location>
        <begin position="411"/>
        <end position="437"/>
    </location>
</feature>
<feature type="region of interest" description="Disordered" evidence="2">
    <location>
        <begin position="1589"/>
        <end position="1622"/>
    </location>
</feature>
<name>A0A9P6Q4D6_9FUNG</name>
<dbReference type="InterPro" id="IPR044926">
    <property type="entry name" value="RGS_subdomain_2"/>
</dbReference>
<feature type="region of interest" description="Disordered" evidence="2">
    <location>
        <begin position="318"/>
        <end position="347"/>
    </location>
</feature>
<feature type="compositionally biased region" description="Basic and acidic residues" evidence="2">
    <location>
        <begin position="1613"/>
        <end position="1622"/>
    </location>
</feature>
<dbReference type="OrthoDB" id="120967at2759"/>
<dbReference type="InterPro" id="IPR003114">
    <property type="entry name" value="Phox_assoc"/>
</dbReference>
<feature type="region of interest" description="Disordered" evidence="2">
    <location>
        <begin position="363"/>
        <end position="398"/>
    </location>
</feature>
<keyword evidence="3" id="KW-1133">Transmembrane helix</keyword>
<comment type="caution">
    <text evidence="5">The sequence shown here is derived from an EMBL/GenBank/DDBJ whole genome shotgun (WGS) entry which is preliminary data.</text>
</comment>
<dbReference type="InterPro" id="IPR001683">
    <property type="entry name" value="PX_dom"/>
</dbReference>
<keyword evidence="6" id="KW-1185">Reference proteome</keyword>
<dbReference type="InterPro" id="IPR013937">
    <property type="entry name" value="Sorting_nexin_C"/>
</dbReference>
<feature type="region of interest" description="Disordered" evidence="2">
    <location>
        <begin position="233"/>
        <end position="285"/>
    </location>
</feature>
<feature type="compositionally biased region" description="Low complexity" evidence="2">
    <location>
        <begin position="253"/>
        <end position="275"/>
    </location>
</feature>
<dbReference type="InterPro" id="IPR036871">
    <property type="entry name" value="PX_dom_sf"/>
</dbReference>
<dbReference type="PANTHER" id="PTHR22775">
    <property type="entry name" value="SORTING NEXIN"/>
    <property type="match status" value="1"/>
</dbReference>
<evidence type="ECO:0000259" key="4">
    <source>
        <dbReference type="PROSITE" id="PS51207"/>
    </source>
</evidence>
<feature type="transmembrane region" description="Helical" evidence="3">
    <location>
        <begin position="54"/>
        <end position="74"/>
    </location>
</feature>
<dbReference type="PANTHER" id="PTHR22775:SF3">
    <property type="entry name" value="SORTING NEXIN-13"/>
    <property type="match status" value="1"/>
</dbReference>
<dbReference type="CDD" id="cd06093">
    <property type="entry name" value="PX_domain"/>
    <property type="match status" value="1"/>
</dbReference>
<dbReference type="SUPFAM" id="SSF64268">
    <property type="entry name" value="PX domain"/>
    <property type="match status" value="1"/>
</dbReference>
<dbReference type="SMART" id="SM00312">
    <property type="entry name" value="PX"/>
    <property type="match status" value="1"/>
</dbReference>
<dbReference type="Gene3D" id="3.30.1520.10">
    <property type="entry name" value="Phox-like domain"/>
    <property type="match status" value="1"/>
</dbReference>
<dbReference type="PROSITE" id="PS51207">
    <property type="entry name" value="PXA"/>
    <property type="match status" value="1"/>
</dbReference>
<comment type="similarity">
    <text evidence="1">Belongs to the sorting nexin family.</text>
</comment>
<dbReference type="Pfam" id="PF02194">
    <property type="entry name" value="PXA"/>
    <property type="match status" value="1"/>
</dbReference>
<feature type="compositionally biased region" description="Polar residues" evidence="2">
    <location>
        <begin position="1296"/>
        <end position="1306"/>
    </location>
</feature>
<proteinExistence type="inferred from homology"/>